<protein>
    <submittedName>
        <fullName evidence="1">Site-specific integrase</fullName>
    </submittedName>
</protein>
<gene>
    <name evidence="1" type="ORF">E5358_01830</name>
</gene>
<dbReference type="EMBL" id="SRZC01000002">
    <property type="protein sequence ID" value="TGX83936.1"/>
    <property type="molecule type" value="Genomic_DNA"/>
</dbReference>
<comment type="caution">
    <text evidence="1">The sequence shown here is derived from an EMBL/GenBank/DDBJ whole genome shotgun (WGS) entry which is preliminary data.</text>
</comment>
<proteinExistence type="predicted"/>
<sequence length="381" mass="43811">MGRPKKQVVMKEPIRLREQVLKNGNRSLYLDIYHNGKRTYNFLKLYLVPETDMSSKIMNANTLAQANAIKEEMILDLTNRIAGIKDKSHKARMPFCSWMGIYAENAKKSCAESSKRWLDRSVEEVASYDSEITLGDVDKEFITGFMEHLASRSALNTDRKKITKSTVFLYLCYVRAALNYAVRESVIPKSPFKGITRSSLSIKEHKREYLTVEEIKRLIATPCHREDIKGAFLFSCFSGLRIYDIMSLHWKDIVKTATHWQVEIIQYKTGVELFLPLNMNARKWLPERPENATAEDKVFPRLTRSYGQTLGTWMKNAGITKDITFHAGRHSFATLCLTAGIDIYTTSQLLGHTTIRHTQRYARIINTKKDEAVSLFDGVFE</sequence>
<keyword evidence="2" id="KW-1185">Reference proteome</keyword>
<evidence type="ECO:0000313" key="1">
    <source>
        <dbReference type="EMBL" id="TGX83936.1"/>
    </source>
</evidence>
<name>A0AC61QTL2_9BACT</name>
<reference evidence="1" key="1">
    <citation type="submission" date="2019-04" db="EMBL/GenBank/DDBJ databases">
        <title>Microbes associate with the intestines of laboratory mice.</title>
        <authorList>
            <person name="Navarre W."/>
            <person name="Wong E."/>
            <person name="Huang K."/>
            <person name="Tropini C."/>
            <person name="Ng K."/>
            <person name="Yu B."/>
        </authorList>
    </citation>
    <scope>NUCLEOTIDE SEQUENCE</scope>
    <source>
        <strain evidence="1">NM73_A23</strain>
    </source>
</reference>
<accession>A0AC61QTL2</accession>
<evidence type="ECO:0000313" key="2">
    <source>
        <dbReference type="Proteomes" id="UP000308886"/>
    </source>
</evidence>
<dbReference type="Proteomes" id="UP000308886">
    <property type="component" value="Unassembled WGS sequence"/>
</dbReference>
<organism evidence="1 2">
    <name type="scientific">Palleniella muris</name>
    <dbReference type="NCBI Taxonomy" id="3038145"/>
    <lineage>
        <taxon>Bacteria</taxon>
        <taxon>Pseudomonadati</taxon>
        <taxon>Bacteroidota</taxon>
        <taxon>Bacteroidia</taxon>
        <taxon>Bacteroidales</taxon>
        <taxon>Prevotellaceae</taxon>
        <taxon>Palleniella</taxon>
    </lineage>
</organism>